<organism evidence="8 9">
    <name type="scientific">Roseospira marina</name>
    <dbReference type="NCBI Taxonomy" id="140057"/>
    <lineage>
        <taxon>Bacteria</taxon>
        <taxon>Pseudomonadati</taxon>
        <taxon>Pseudomonadota</taxon>
        <taxon>Alphaproteobacteria</taxon>
        <taxon>Rhodospirillales</taxon>
        <taxon>Rhodospirillaceae</taxon>
        <taxon>Roseospira</taxon>
    </lineage>
</organism>
<dbReference type="CDD" id="cd06225">
    <property type="entry name" value="HAMP"/>
    <property type="match status" value="1"/>
</dbReference>
<dbReference type="PROSITE" id="PS51753">
    <property type="entry name" value="HBM"/>
    <property type="match status" value="1"/>
</dbReference>
<dbReference type="Gene3D" id="6.10.340.10">
    <property type="match status" value="1"/>
</dbReference>
<protein>
    <submittedName>
        <fullName evidence="8">HAMP domain-containing protein</fullName>
    </submittedName>
</protein>
<comment type="similarity">
    <text evidence="2">Belongs to the methyl-accepting chemotaxis (MCP) protein family.</text>
</comment>
<dbReference type="PROSITE" id="PS50885">
    <property type="entry name" value="HAMP"/>
    <property type="match status" value="1"/>
</dbReference>
<dbReference type="PANTHER" id="PTHR32089">
    <property type="entry name" value="METHYL-ACCEPTING CHEMOTAXIS PROTEIN MCPB"/>
    <property type="match status" value="1"/>
</dbReference>
<evidence type="ECO:0000256" key="4">
    <source>
        <dbReference type="SAM" id="Phobius"/>
    </source>
</evidence>
<name>A0A5M6I7C3_9PROT</name>
<dbReference type="Proteomes" id="UP000324065">
    <property type="component" value="Unassembled WGS sequence"/>
</dbReference>
<dbReference type="AlphaFoldDB" id="A0A5M6I7C3"/>
<dbReference type="PROSITE" id="PS50111">
    <property type="entry name" value="CHEMOTAXIS_TRANSDUC_2"/>
    <property type="match status" value="1"/>
</dbReference>
<evidence type="ECO:0000256" key="2">
    <source>
        <dbReference type="ARBA" id="ARBA00029447"/>
    </source>
</evidence>
<dbReference type="SMART" id="SM00283">
    <property type="entry name" value="MA"/>
    <property type="match status" value="1"/>
</dbReference>
<evidence type="ECO:0000256" key="1">
    <source>
        <dbReference type="ARBA" id="ARBA00023224"/>
    </source>
</evidence>
<dbReference type="SMART" id="SM00304">
    <property type="entry name" value="HAMP"/>
    <property type="match status" value="1"/>
</dbReference>
<proteinExistence type="inferred from homology"/>
<evidence type="ECO:0000259" key="6">
    <source>
        <dbReference type="PROSITE" id="PS50885"/>
    </source>
</evidence>
<dbReference type="GO" id="GO:0007165">
    <property type="term" value="P:signal transduction"/>
    <property type="evidence" value="ECO:0007669"/>
    <property type="project" value="UniProtKB-KW"/>
</dbReference>
<evidence type="ECO:0000259" key="5">
    <source>
        <dbReference type="PROSITE" id="PS50111"/>
    </source>
</evidence>
<feature type="domain" description="Methyl-accepting transducer" evidence="5">
    <location>
        <begin position="408"/>
        <end position="651"/>
    </location>
</feature>
<dbReference type="InterPro" id="IPR032255">
    <property type="entry name" value="HBM"/>
</dbReference>
<keyword evidence="4" id="KW-1133">Transmembrane helix</keyword>
<feature type="domain" description="HAMP" evidence="6">
    <location>
        <begin position="322"/>
        <end position="375"/>
    </location>
</feature>
<dbReference type="Gene3D" id="1.20.1440.210">
    <property type="match status" value="1"/>
</dbReference>
<dbReference type="InterPro" id="IPR004089">
    <property type="entry name" value="MCPsignal_dom"/>
</dbReference>
<dbReference type="PANTHER" id="PTHR32089:SF112">
    <property type="entry name" value="LYSOZYME-LIKE PROTEIN-RELATED"/>
    <property type="match status" value="1"/>
</dbReference>
<sequence>MRVAMLKSMRIGPKLYGGFGIILVLLLGLGIAASIQVSSVGSIFTTYRDLARSANEVGRVQANLLMGRMGVMDFINNGNQLAIAQVKTRLDATEEFIGTAEALTNDTEGVTILQNMRANIRDYRTAFDRVTALQARIDALTDTINTTGPDIERTLSDIMRAADQDGEAHIAYLAGLATRDLMATRLYARTFRETGDAAEADRARRSLTELDQSLATLTADLTDPRRRDLADAAVQGARTLAQAIGELMTAADQRNTIIADTLGVIGPSLAEHIEDFKLAIKRQQDELGSQAAATIRETIVTTIAVAAIALAIGITAAWAIGSGISKPIQAMTGAMQRLALKDYAVEIPARDNRDEIGDMAKAVQVFRDGMQQADALAAEQAEAARARVQHAERIESLNRAFDHGVTGVLRTVATAAAELQETADSMASIAEETNSQASTVATASEQASTNVQTVASAAEQLSSSISEIGRQVQQSNDIAHKAASEAERTSQTVSGLADAAQKIGEVVVLITGIANQTNLLALNATIEAARAGDAGKGFAVVANEVKSLATQTARATEDISHQIESVQSETKTAVEAIASIFEIINQISDVAAAIASAMEEQNAATQDIARNIQQASHGTAEVTHTIAGVTEAARASGAAAESVVRATGTLNEQSTALRTMVEQFLSDVRTA</sequence>
<feature type="domain" description="HBM" evidence="7">
    <location>
        <begin position="49"/>
        <end position="288"/>
    </location>
</feature>
<evidence type="ECO:0000256" key="3">
    <source>
        <dbReference type="PROSITE-ProRule" id="PRU00284"/>
    </source>
</evidence>
<dbReference type="SMART" id="SM01358">
    <property type="entry name" value="HBM"/>
    <property type="match status" value="1"/>
</dbReference>
<evidence type="ECO:0000259" key="7">
    <source>
        <dbReference type="PROSITE" id="PS51753"/>
    </source>
</evidence>
<dbReference type="Gene3D" id="1.10.287.950">
    <property type="entry name" value="Methyl-accepting chemotaxis protein"/>
    <property type="match status" value="1"/>
</dbReference>
<dbReference type="Pfam" id="PF00672">
    <property type="entry name" value="HAMP"/>
    <property type="match status" value="1"/>
</dbReference>
<evidence type="ECO:0000313" key="9">
    <source>
        <dbReference type="Proteomes" id="UP000324065"/>
    </source>
</evidence>
<dbReference type="EMBL" id="VWPJ01000022">
    <property type="protein sequence ID" value="KAA5604160.1"/>
    <property type="molecule type" value="Genomic_DNA"/>
</dbReference>
<comment type="caution">
    <text evidence="8">The sequence shown here is derived from an EMBL/GenBank/DDBJ whole genome shotgun (WGS) entry which is preliminary data.</text>
</comment>
<keyword evidence="1 3" id="KW-0807">Transducer</keyword>
<dbReference type="SUPFAM" id="SSF58104">
    <property type="entry name" value="Methyl-accepting chemotaxis protein (MCP) signaling domain"/>
    <property type="match status" value="1"/>
</dbReference>
<dbReference type="InterPro" id="IPR003660">
    <property type="entry name" value="HAMP_dom"/>
</dbReference>
<keyword evidence="9" id="KW-1185">Reference proteome</keyword>
<keyword evidence="4" id="KW-0812">Transmembrane</keyword>
<evidence type="ECO:0000313" key="8">
    <source>
        <dbReference type="EMBL" id="KAA5604160.1"/>
    </source>
</evidence>
<feature type="transmembrane region" description="Helical" evidence="4">
    <location>
        <begin position="299"/>
        <end position="321"/>
    </location>
</feature>
<dbReference type="Pfam" id="PF00015">
    <property type="entry name" value="MCPsignal"/>
    <property type="match status" value="1"/>
</dbReference>
<dbReference type="OrthoDB" id="3378718at2"/>
<dbReference type="GO" id="GO:0016020">
    <property type="term" value="C:membrane"/>
    <property type="evidence" value="ECO:0007669"/>
    <property type="project" value="InterPro"/>
</dbReference>
<gene>
    <name evidence="8" type="ORF">F1188_17410</name>
</gene>
<keyword evidence="4" id="KW-0472">Membrane</keyword>
<reference evidence="8 9" key="1">
    <citation type="submission" date="2019-09" db="EMBL/GenBank/DDBJ databases">
        <title>Genome sequence of Roseospira marina, one of the more divergent members of the non-sulfur purple photosynthetic bacterial family, the Rhodospirillaceae.</title>
        <authorList>
            <person name="Meyer T."/>
            <person name="Kyndt J."/>
        </authorList>
    </citation>
    <scope>NUCLEOTIDE SEQUENCE [LARGE SCALE GENOMIC DNA]</scope>
    <source>
        <strain evidence="8 9">DSM 15113</strain>
    </source>
</reference>
<accession>A0A5M6I7C3</accession>